<dbReference type="RefSeq" id="WP_368008630.1">
    <property type="nucleotide sequence ID" value="NZ_JAMXFF010000043.1"/>
</dbReference>
<organism evidence="2 3">
    <name type="scientific">Laspinema palackyanum D2a</name>
    <dbReference type="NCBI Taxonomy" id="2953684"/>
    <lineage>
        <taxon>Bacteria</taxon>
        <taxon>Bacillati</taxon>
        <taxon>Cyanobacteriota</taxon>
        <taxon>Cyanophyceae</taxon>
        <taxon>Oscillatoriophycideae</taxon>
        <taxon>Oscillatoriales</taxon>
        <taxon>Laspinemataceae</taxon>
        <taxon>Laspinema</taxon>
        <taxon>Laspinema palackyanum</taxon>
    </lineage>
</organism>
<protein>
    <submittedName>
        <fullName evidence="2">Uncharacterized protein</fullName>
    </submittedName>
</protein>
<accession>A0ABT2N0A3</accession>
<comment type="caution">
    <text evidence="2">The sequence shown here is derived from an EMBL/GenBank/DDBJ whole genome shotgun (WGS) entry which is preliminary data.</text>
</comment>
<evidence type="ECO:0000313" key="3">
    <source>
        <dbReference type="Proteomes" id="UP001525890"/>
    </source>
</evidence>
<proteinExistence type="predicted"/>
<gene>
    <name evidence="2" type="ORF">NG799_22840</name>
</gene>
<evidence type="ECO:0000256" key="1">
    <source>
        <dbReference type="SAM" id="MobiDB-lite"/>
    </source>
</evidence>
<dbReference type="EMBL" id="JAMXFF010000043">
    <property type="protein sequence ID" value="MCT7969156.1"/>
    <property type="molecule type" value="Genomic_DNA"/>
</dbReference>
<reference evidence="2 3" key="1">
    <citation type="journal article" date="2022" name="Front. Microbiol.">
        <title>High genomic differentiation and limited gene flow indicate recent cryptic speciation within the genus Laspinema (cyanobacteria).</title>
        <authorList>
            <person name="Stanojkovic A."/>
            <person name="Skoupy S."/>
            <person name="Skaloud P."/>
            <person name="Dvorak P."/>
        </authorList>
    </citation>
    <scope>NUCLEOTIDE SEQUENCE [LARGE SCALE GENOMIC DNA]</scope>
    <source>
        <strain evidence="2 3">D2a</strain>
    </source>
</reference>
<sequence>MGFFLGDRHVTHFHEAIAPVWSRVPTSFFVTGISPRQEDPTLTRTLARGGDRRTPP</sequence>
<keyword evidence="3" id="KW-1185">Reference proteome</keyword>
<evidence type="ECO:0000313" key="2">
    <source>
        <dbReference type="EMBL" id="MCT7969156.1"/>
    </source>
</evidence>
<name>A0ABT2N0A3_9CYAN</name>
<feature type="region of interest" description="Disordered" evidence="1">
    <location>
        <begin position="32"/>
        <end position="56"/>
    </location>
</feature>
<dbReference type="Proteomes" id="UP001525890">
    <property type="component" value="Unassembled WGS sequence"/>
</dbReference>